<reference evidence="2" key="1">
    <citation type="submission" date="2020-05" db="UniProtKB">
        <authorList>
            <consortium name="EnsemblMetazoa"/>
        </authorList>
    </citation>
    <scope>IDENTIFICATION</scope>
    <source>
        <strain evidence="2">TTRI</strain>
    </source>
</reference>
<accession>A0A1A9UFY4</accession>
<dbReference type="EnsemblMetazoa" id="GAUT003604-RA">
    <property type="protein sequence ID" value="GAUT003604-PA"/>
    <property type="gene ID" value="GAUT003604"/>
</dbReference>
<protein>
    <submittedName>
        <fullName evidence="2">Uncharacterized protein</fullName>
    </submittedName>
</protein>
<organism evidence="2 3">
    <name type="scientific">Glossina austeni</name>
    <name type="common">Savannah tsetse fly</name>
    <dbReference type="NCBI Taxonomy" id="7395"/>
    <lineage>
        <taxon>Eukaryota</taxon>
        <taxon>Metazoa</taxon>
        <taxon>Ecdysozoa</taxon>
        <taxon>Arthropoda</taxon>
        <taxon>Hexapoda</taxon>
        <taxon>Insecta</taxon>
        <taxon>Pterygota</taxon>
        <taxon>Neoptera</taxon>
        <taxon>Endopterygota</taxon>
        <taxon>Diptera</taxon>
        <taxon>Brachycera</taxon>
        <taxon>Muscomorpha</taxon>
        <taxon>Hippoboscoidea</taxon>
        <taxon>Glossinidae</taxon>
        <taxon>Glossina</taxon>
    </lineage>
</organism>
<sequence length="98" mass="10567">MEVEKAVAKMDYSTTQSAKNEKATVVLHKAVLVMFRRVSGSQREGTTQLSAFNRTKDGRAKQVSEDGRASGGGLGMGISTRRPVSHKTAGTNHMRCAN</sequence>
<evidence type="ECO:0000313" key="2">
    <source>
        <dbReference type="EnsemblMetazoa" id="GAUT003604-PA"/>
    </source>
</evidence>
<dbReference type="AlphaFoldDB" id="A0A1A9UFY4"/>
<feature type="region of interest" description="Disordered" evidence="1">
    <location>
        <begin position="1"/>
        <end position="20"/>
    </location>
</feature>
<name>A0A1A9UFY4_GLOAU</name>
<feature type="compositionally biased region" description="Polar residues" evidence="1">
    <location>
        <begin position="43"/>
        <end position="53"/>
    </location>
</feature>
<dbReference type="VEuPathDB" id="VectorBase:GAUT003604"/>
<keyword evidence="3" id="KW-1185">Reference proteome</keyword>
<feature type="region of interest" description="Disordered" evidence="1">
    <location>
        <begin position="43"/>
        <end position="98"/>
    </location>
</feature>
<evidence type="ECO:0000256" key="1">
    <source>
        <dbReference type="SAM" id="MobiDB-lite"/>
    </source>
</evidence>
<evidence type="ECO:0000313" key="3">
    <source>
        <dbReference type="Proteomes" id="UP000078200"/>
    </source>
</evidence>
<proteinExistence type="predicted"/>
<feature type="compositionally biased region" description="Basic and acidic residues" evidence="1">
    <location>
        <begin position="54"/>
        <end position="68"/>
    </location>
</feature>
<dbReference type="Proteomes" id="UP000078200">
    <property type="component" value="Unassembled WGS sequence"/>
</dbReference>